<dbReference type="EMBL" id="CM035438">
    <property type="protein sequence ID" value="KAH7286000.1"/>
    <property type="molecule type" value="Genomic_DNA"/>
</dbReference>
<protein>
    <submittedName>
        <fullName evidence="4">Uncharacterized protein</fullName>
    </submittedName>
</protein>
<evidence type="ECO:0000256" key="1">
    <source>
        <dbReference type="ARBA" id="ARBA00023013"/>
    </source>
</evidence>
<keyword evidence="5" id="KW-1185">Reference proteome</keyword>
<evidence type="ECO:0000313" key="4">
    <source>
        <dbReference type="EMBL" id="KAH7286000.1"/>
    </source>
</evidence>
<evidence type="ECO:0000256" key="3">
    <source>
        <dbReference type="SAM" id="MobiDB-lite"/>
    </source>
</evidence>
<dbReference type="PANTHER" id="PTHR33142">
    <property type="entry name" value="CYCLIN-DEPENDENT PROTEIN KINASE INHIBITOR SMR13"/>
    <property type="match status" value="1"/>
</dbReference>
<accession>A0A8T2QR01</accession>
<name>A0A8T2QR01_CERRI</name>
<dbReference type="AlphaFoldDB" id="A0A8T2QR01"/>
<dbReference type="InterPro" id="IPR040389">
    <property type="entry name" value="SMR"/>
</dbReference>
<dbReference type="OrthoDB" id="1840446at2759"/>
<keyword evidence="1" id="KW-0649">Protein kinase inhibitor</keyword>
<reference evidence="4" key="1">
    <citation type="submission" date="2021-08" db="EMBL/GenBank/DDBJ databases">
        <title>WGS assembly of Ceratopteris richardii.</title>
        <authorList>
            <person name="Marchant D.B."/>
            <person name="Chen G."/>
            <person name="Jenkins J."/>
            <person name="Shu S."/>
            <person name="Leebens-Mack J."/>
            <person name="Grimwood J."/>
            <person name="Schmutz J."/>
            <person name="Soltis P."/>
            <person name="Soltis D."/>
            <person name="Chen Z.-H."/>
        </authorList>
    </citation>
    <scope>NUCLEOTIDE SEQUENCE</scope>
    <source>
        <strain evidence="4">Whitten #5841</strain>
        <tissue evidence="4">Leaf</tissue>
    </source>
</reference>
<sequence>MGVSPFLSDDHVSSGEASARKVTSSWTKSEATSHSESAASATSLKSLQMSSLSDFHEMVYDEDDVSSVSQVCEESRNCSELDSELELQPEHLGLAYTSTCPGRTAISASGGEEYGKKEMASRGECVTNNVTKESRCTRKSSGPAMEETQDEDDGCYTPRKKECMIPRIRFCPPAPRKRKPCFRLLLSRKQLSAFLVVPDFDAFFPCSQGVCGAKLPLLS</sequence>
<dbReference type="Proteomes" id="UP000825935">
    <property type="component" value="Chromosome 33"/>
</dbReference>
<gene>
    <name evidence="4" type="ORF">KP509_33G055100</name>
</gene>
<evidence type="ECO:0000313" key="5">
    <source>
        <dbReference type="Proteomes" id="UP000825935"/>
    </source>
</evidence>
<proteinExistence type="predicted"/>
<feature type="region of interest" description="Disordered" evidence="3">
    <location>
        <begin position="1"/>
        <end position="44"/>
    </location>
</feature>
<evidence type="ECO:0000256" key="2">
    <source>
        <dbReference type="ARBA" id="ARBA00023306"/>
    </source>
</evidence>
<comment type="caution">
    <text evidence="4">The sequence shown here is derived from an EMBL/GenBank/DDBJ whole genome shotgun (WGS) entry which is preliminary data.</text>
</comment>
<dbReference type="GO" id="GO:0032875">
    <property type="term" value="P:regulation of DNA endoreduplication"/>
    <property type="evidence" value="ECO:0007669"/>
    <property type="project" value="InterPro"/>
</dbReference>
<feature type="compositionally biased region" description="Low complexity" evidence="3">
    <location>
        <begin position="29"/>
        <end position="43"/>
    </location>
</feature>
<dbReference type="GO" id="GO:0004860">
    <property type="term" value="F:protein kinase inhibitor activity"/>
    <property type="evidence" value="ECO:0007669"/>
    <property type="project" value="UniProtKB-KW"/>
</dbReference>
<organism evidence="4 5">
    <name type="scientific">Ceratopteris richardii</name>
    <name type="common">Triangle waterfern</name>
    <dbReference type="NCBI Taxonomy" id="49495"/>
    <lineage>
        <taxon>Eukaryota</taxon>
        <taxon>Viridiplantae</taxon>
        <taxon>Streptophyta</taxon>
        <taxon>Embryophyta</taxon>
        <taxon>Tracheophyta</taxon>
        <taxon>Polypodiopsida</taxon>
        <taxon>Polypodiidae</taxon>
        <taxon>Polypodiales</taxon>
        <taxon>Pteridineae</taxon>
        <taxon>Pteridaceae</taxon>
        <taxon>Parkerioideae</taxon>
        <taxon>Ceratopteris</taxon>
    </lineage>
</organism>
<keyword evidence="2" id="KW-0131">Cell cycle</keyword>
<dbReference type="PANTHER" id="PTHR33142:SF8">
    <property type="entry name" value="CYCLIN-DEPENDENT PROTEIN KINASE INHIBITOR SMR9"/>
    <property type="match status" value="1"/>
</dbReference>